<dbReference type="AlphaFoldDB" id="A0A9D1SJ59"/>
<reference evidence="1" key="2">
    <citation type="journal article" date="2021" name="PeerJ">
        <title>Extensive microbial diversity within the chicken gut microbiome revealed by metagenomics and culture.</title>
        <authorList>
            <person name="Gilroy R."/>
            <person name="Ravi A."/>
            <person name="Getino M."/>
            <person name="Pursley I."/>
            <person name="Horton D.L."/>
            <person name="Alikhan N.F."/>
            <person name="Baker D."/>
            <person name="Gharbi K."/>
            <person name="Hall N."/>
            <person name="Watson M."/>
            <person name="Adriaenssens E.M."/>
            <person name="Foster-Nyarko E."/>
            <person name="Jarju S."/>
            <person name="Secka A."/>
            <person name="Antonio M."/>
            <person name="Oren A."/>
            <person name="Chaudhuri R.R."/>
            <person name="La Ragione R."/>
            <person name="Hildebrand F."/>
            <person name="Pallen M.J."/>
        </authorList>
    </citation>
    <scope>NUCLEOTIDE SEQUENCE</scope>
    <source>
        <strain evidence="1">CHK195-12923</strain>
    </source>
</reference>
<proteinExistence type="predicted"/>
<dbReference type="Proteomes" id="UP000824110">
    <property type="component" value="Unassembled WGS sequence"/>
</dbReference>
<dbReference type="InterPro" id="IPR023198">
    <property type="entry name" value="PGP-like_dom2"/>
</dbReference>
<dbReference type="SUPFAM" id="SSF56784">
    <property type="entry name" value="HAD-like"/>
    <property type="match status" value="1"/>
</dbReference>
<dbReference type="InterPro" id="IPR023214">
    <property type="entry name" value="HAD_sf"/>
</dbReference>
<dbReference type="SFLD" id="SFLDS00003">
    <property type="entry name" value="Haloacid_Dehalogenase"/>
    <property type="match status" value="1"/>
</dbReference>
<dbReference type="NCBIfam" id="TIGR01509">
    <property type="entry name" value="HAD-SF-IA-v3"/>
    <property type="match status" value="1"/>
</dbReference>
<dbReference type="Pfam" id="PF00702">
    <property type="entry name" value="Hydrolase"/>
    <property type="match status" value="1"/>
</dbReference>
<dbReference type="GO" id="GO:0008967">
    <property type="term" value="F:phosphoglycolate phosphatase activity"/>
    <property type="evidence" value="ECO:0007669"/>
    <property type="project" value="TreeGrafter"/>
</dbReference>
<dbReference type="CDD" id="cd07505">
    <property type="entry name" value="HAD_BPGM-like"/>
    <property type="match status" value="1"/>
</dbReference>
<protein>
    <submittedName>
        <fullName evidence="1">HAD family phosphatase</fullName>
    </submittedName>
</protein>
<name>A0A9D1SJ59_9FIRM</name>
<dbReference type="PRINTS" id="PR00413">
    <property type="entry name" value="HADHALOGNASE"/>
</dbReference>
<dbReference type="InterPro" id="IPR050155">
    <property type="entry name" value="HAD-like_hydrolase_sf"/>
</dbReference>
<dbReference type="InterPro" id="IPR006439">
    <property type="entry name" value="HAD-SF_hydro_IA"/>
</dbReference>
<dbReference type="GO" id="GO:0006281">
    <property type="term" value="P:DNA repair"/>
    <property type="evidence" value="ECO:0007669"/>
    <property type="project" value="TreeGrafter"/>
</dbReference>
<comment type="caution">
    <text evidence="1">The sequence shown here is derived from an EMBL/GenBank/DDBJ whole genome shotgun (WGS) entry which is preliminary data.</text>
</comment>
<dbReference type="InterPro" id="IPR036412">
    <property type="entry name" value="HAD-like_sf"/>
</dbReference>
<evidence type="ECO:0000313" key="2">
    <source>
        <dbReference type="Proteomes" id="UP000824110"/>
    </source>
</evidence>
<gene>
    <name evidence="1" type="ORF">IAB69_04455</name>
</gene>
<organism evidence="1 2">
    <name type="scientific">Candidatus Coproplasma excrementigallinarum</name>
    <dbReference type="NCBI Taxonomy" id="2840747"/>
    <lineage>
        <taxon>Bacteria</taxon>
        <taxon>Bacillati</taxon>
        <taxon>Bacillota</taxon>
        <taxon>Clostridia</taxon>
        <taxon>Eubacteriales</taxon>
        <taxon>Candidatus Coproplasma</taxon>
    </lineage>
</organism>
<dbReference type="EMBL" id="DVNE01000042">
    <property type="protein sequence ID" value="HIU61880.1"/>
    <property type="molecule type" value="Genomic_DNA"/>
</dbReference>
<dbReference type="Gene3D" id="1.10.150.240">
    <property type="entry name" value="Putative phosphatase, domain 2"/>
    <property type="match status" value="1"/>
</dbReference>
<sequence>MKAVIFDLDGTLLDSMGLWRNAPAKYLKSLGVEAAPDLAEHFLPKTVRGGAEYLKEEYSLSVGLDEIADGVNGIMEDGYRRTIPLKEGVEQLLKALSERGIPMAIATATDRYLAEAALKRLDIAHYFKALCTCTELGVSKSDGPDVYFAAQKLLGVPADQCAVIEDSPHAARMARSAGFFTVGVKDVGGGNDQNKLIAASSVYTQSFVPTENVLKLLGID</sequence>
<accession>A0A9D1SJ59</accession>
<reference evidence="1" key="1">
    <citation type="submission" date="2020-10" db="EMBL/GenBank/DDBJ databases">
        <authorList>
            <person name="Gilroy R."/>
        </authorList>
    </citation>
    <scope>NUCLEOTIDE SEQUENCE</scope>
    <source>
        <strain evidence="1">CHK195-12923</strain>
    </source>
</reference>
<dbReference type="PANTHER" id="PTHR43434:SF1">
    <property type="entry name" value="PHOSPHOGLYCOLATE PHOSPHATASE"/>
    <property type="match status" value="1"/>
</dbReference>
<dbReference type="PANTHER" id="PTHR43434">
    <property type="entry name" value="PHOSPHOGLYCOLATE PHOSPHATASE"/>
    <property type="match status" value="1"/>
</dbReference>
<dbReference type="SFLD" id="SFLDG01129">
    <property type="entry name" value="C1.5:_HAD__Beta-PGM__Phosphata"/>
    <property type="match status" value="1"/>
</dbReference>
<dbReference type="Gene3D" id="3.40.50.1000">
    <property type="entry name" value="HAD superfamily/HAD-like"/>
    <property type="match status" value="1"/>
</dbReference>
<evidence type="ECO:0000313" key="1">
    <source>
        <dbReference type="EMBL" id="HIU61880.1"/>
    </source>
</evidence>